<proteinExistence type="predicted"/>
<reference evidence="4" key="1">
    <citation type="journal article" date="2021" name="PeerJ">
        <title>Extensive microbial diversity within the chicken gut microbiome revealed by metagenomics and culture.</title>
        <authorList>
            <person name="Gilroy R."/>
            <person name="Ravi A."/>
            <person name="Getino M."/>
            <person name="Pursley I."/>
            <person name="Horton D.L."/>
            <person name="Alikhan N.F."/>
            <person name="Baker D."/>
            <person name="Gharbi K."/>
            <person name="Hall N."/>
            <person name="Watson M."/>
            <person name="Adriaenssens E.M."/>
            <person name="Foster-Nyarko E."/>
            <person name="Jarju S."/>
            <person name="Secka A."/>
            <person name="Antonio M."/>
            <person name="Oren A."/>
            <person name="Chaudhuri R.R."/>
            <person name="La Ragione R."/>
            <person name="Hildebrand F."/>
            <person name="Pallen M.J."/>
        </authorList>
    </citation>
    <scope>NUCLEOTIDE SEQUENCE</scope>
    <source>
        <strain evidence="4">5790</strain>
    </source>
</reference>
<protein>
    <submittedName>
        <fullName evidence="4">SH3 domain-containing protein</fullName>
    </submittedName>
</protein>
<dbReference type="PANTHER" id="PTHR34408:SF1">
    <property type="entry name" value="GLYCOSYL HYDROLASE FAMILY 19 DOMAIN-CONTAINING PROTEIN HI_1415"/>
    <property type="match status" value="1"/>
</dbReference>
<dbReference type="PROSITE" id="PS51781">
    <property type="entry name" value="SH3B"/>
    <property type="match status" value="1"/>
</dbReference>
<dbReference type="PANTHER" id="PTHR34408">
    <property type="entry name" value="FAMILY PROTEIN, PUTATIVE-RELATED"/>
    <property type="match status" value="1"/>
</dbReference>
<feature type="compositionally biased region" description="Low complexity" evidence="1">
    <location>
        <begin position="1"/>
        <end position="12"/>
    </location>
</feature>
<keyword evidence="2" id="KW-0812">Transmembrane</keyword>
<evidence type="ECO:0000256" key="1">
    <source>
        <dbReference type="SAM" id="MobiDB-lite"/>
    </source>
</evidence>
<organism evidence="4 5">
    <name type="scientific">Candidatus Monoglobus merdigallinarum</name>
    <dbReference type="NCBI Taxonomy" id="2838698"/>
    <lineage>
        <taxon>Bacteria</taxon>
        <taxon>Bacillati</taxon>
        <taxon>Bacillota</taxon>
        <taxon>Clostridia</taxon>
        <taxon>Monoglobales</taxon>
        <taxon>Monoglobaceae</taxon>
        <taxon>Monoglobus</taxon>
    </lineage>
</organism>
<dbReference type="EMBL" id="DXIJ01000036">
    <property type="protein sequence ID" value="HIV85536.1"/>
    <property type="molecule type" value="Genomic_DNA"/>
</dbReference>
<dbReference type="Proteomes" id="UP000824162">
    <property type="component" value="Unassembled WGS sequence"/>
</dbReference>
<dbReference type="InterPro" id="IPR052354">
    <property type="entry name" value="Cell_Wall_Dynamics_Protein"/>
</dbReference>
<dbReference type="Gene3D" id="2.30.30.40">
    <property type="entry name" value="SH3 Domains"/>
    <property type="match status" value="3"/>
</dbReference>
<dbReference type="AlphaFoldDB" id="A0A9D1PPJ1"/>
<dbReference type="SMART" id="SM00287">
    <property type="entry name" value="SH3b"/>
    <property type="match status" value="3"/>
</dbReference>
<sequence>MNEYNGYNRNNNSEFDNTNEFDVPDIHYGNNQNNYDMYGNQNPGYNGYYQKQNSNKGLIITISVLAGVIVIAVAALIFAVFGFMSNDSSTAAVVSTPQPAPTAAPAAAPAQEAVSNAAAAPAAPVENTTVSKYMYVANVKYSIYFRSAPAENDSNIICEIPLGTSVGFIENADSVFAKINYNGQIGYAKQIYLSDSKPYIYTGSSNTTVAYYVYVANVKNSIYLRSEPVENDSNILCEIPLGTSVGFIENADSVFAKINYNGQIGYAKRQYLSHSRPSTSSSSSTMTVVNVKHSIYLRSTPSEASDSNIITEIPLGATVTYLGTPNSTFYKISYGGTVGYSKQIYLAFN</sequence>
<accession>A0A9D1PPJ1</accession>
<evidence type="ECO:0000259" key="3">
    <source>
        <dbReference type="PROSITE" id="PS51781"/>
    </source>
</evidence>
<gene>
    <name evidence="4" type="ORF">H9900_01860</name>
</gene>
<evidence type="ECO:0000313" key="4">
    <source>
        <dbReference type="EMBL" id="HIV85536.1"/>
    </source>
</evidence>
<name>A0A9D1PPJ1_9FIRM</name>
<feature type="transmembrane region" description="Helical" evidence="2">
    <location>
        <begin position="58"/>
        <end position="84"/>
    </location>
</feature>
<keyword evidence="2" id="KW-1133">Transmembrane helix</keyword>
<evidence type="ECO:0000256" key="2">
    <source>
        <dbReference type="SAM" id="Phobius"/>
    </source>
</evidence>
<reference evidence="4" key="2">
    <citation type="submission" date="2021-04" db="EMBL/GenBank/DDBJ databases">
        <authorList>
            <person name="Gilroy R."/>
        </authorList>
    </citation>
    <scope>NUCLEOTIDE SEQUENCE</scope>
    <source>
        <strain evidence="4">5790</strain>
    </source>
</reference>
<dbReference type="InterPro" id="IPR003646">
    <property type="entry name" value="SH3-like_bac-type"/>
</dbReference>
<feature type="region of interest" description="Disordered" evidence="1">
    <location>
        <begin position="1"/>
        <end position="24"/>
    </location>
</feature>
<comment type="caution">
    <text evidence="4">The sequence shown here is derived from an EMBL/GenBank/DDBJ whole genome shotgun (WGS) entry which is preliminary data.</text>
</comment>
<feature type="domain" description="SH3b" evidence="3">
    <location>
        <begin position="284"/>
        <end position="349"/>
    </location>
</feature>
<evidence type="ECO:0000313" key="5">
    <source>
        <dbReference type="Proteomes" id="UP000824162"/>
    </source>
</evidence>
<keyword evidence="2" id="KW-0472">Membrane</keyword>
<dbReference type="Pfam" id="PF08239">
    <property type="entry name" value="SH3_3"/>
    <property type="match status" value="1"/>
</dbReference>